<protein>
    <submittedName>
        <fullName evidence="2">Alpha/beta hydrolase</fullName>
    </submittedName>
</protein>
<dbReference type="Pfam" id="PF12146">
    <property type="entry name" value="Hydrolase_4"/>
    <property type="match status" value="1"/>
</dbReference>
<dbReference type="Gene3D" id="3.40.50.1820">
    <property type="entry name" value="alpha/beta hydrolase"/>
    <property type="match status" value="2"/>
</dbReference>
<dbReference type="EMBL" id="DSDS01000011">
    <property type="protein sequence ID" value="HET97196.1"/>
    <property type="molecule type" value="Genomic_DNA"/>
</dbReference>
<proteinExistence type="predicted"/>
<dbReference type="SUPFAM" id="SSF53474">
    <property type="entry name" value="alpha/beta-Hydrolases"/>
    <property type="match status" value="1"/>
</dbReference>
<gene>
    <name evidence="2" type="ORF">ENN98_00540</name>
</gene>
<dbReference type="Proteomes" id="UP000885986">
    <property type="component" value="Unassembled WGS sequence"/>
</dbReference>
<dbReference type="PANTHER" id="PTHR12277">
    <property type="entry name" value="ALPHA/BETA HYDROLASE DOMAIN-CONTAINING PROTEIN"/>
    <property type="match status" value="1"/>
</dbReference>
<feature type="domain" description="Serine aminopeptidase S33" evidence="1">
    <location>
        <begin position="63"/>
        <end position="165"/>
    </location>
</feature>
<dbReference type="AlphaFoldDB" id="A0A7C2XMU2"/>
<reference evidence="2" key="1">
    <citation type="journal article" date="2020" name="mSystems">
        <title>Genome- and Community-Level Interaction Insights into Carbon Utilization and Element Cycling Functions of Hydrothermarchaeota in Hydrothermal Sediment.</title>
        <authorList>
            <person name="Zhou Z."/>
            <person name="Liu Y."/>
            <person name="Xu W."/>
            <person name="Pan J."/>
            <person name="Luo Z.H."/>
            <person name="Li M."/>
        </authorList>
    </citation>
    <scope>NUCLEOTIDE SEQUENCE [LARGE SCALE GENOMIC DNA]</scope>
    <source>
        <strain evidence="2">SpSt-1224</strain>
    </source>
</reference>
<comment type="caution">
    <text evidence="2">The sequence shown here is derived from an EMBL/GenBank/DDBJ whole genome shotgun (WGS) entry which is preliminary data.</text>
</comment>
<dbReference type="GO" id="GO:0016787">
    <property type="term" value="F:hydrolase activity"/>
    <property type="evidence" value="ECO:0007669"/>
    <property type="project" value="UniProtKB-KW"/>
</dbReference>
<accession>A0A7C2XMU2</accession>
<evidence type="ECO:0000259" key="1">
    <source>
        <dbReference type="Pfam" id="PF12146"/>
    </source>
</evidence>
<dbReference type="InterPro" id="IPR022742">
    <property type="entry name" value="Hydrolase_4"/>
</dbReference>
<keyword evidence="2" id="KW-0378">Hydrolase</keyword>
<dbReference type="InterPro" id="IPR029058">
    <property type="entry name" value="AB_hydrolase_fold"/>
</dbReference>
<name>A0A7C2XMU2_9BACT</name>
<sequence>MDIRTMTYEKLEQPAVRSALFCPRADWVHPPAGSFEREVEVEKGVRLPLRYHLGATEPGAVNILFFHGNGEVAADYDELAPRFNQAGLNLVVAEYRGYGRAGGEPTVRGMIRDAHQLLPLVRETLRQEGKTGHLAVMGRSLGSVAAIDLAAAAAPELVDGLIIESGISHTIPLLLALGVDVGSCGLTSEADGFCNVQKIAFFTKPTYILHAQHDQLIPVALAEALQASCGSQSKEFQIVPGADHNNIIERVDRLYFEAIARFCRKLGQPPRRKKPGVR</sequence>
<organism evidence="2">
    <name type="scientific">Desulfurivibrio alkaliphilus</name>
    <dbReference type="NCBI Taxonomy" id="427923"/>
    <lineage>
        <taxon>Bacteria</taxon>
        <taxon>Pseudomonadati</taxon>
        <taxon>Thermodesulfobacteriota</taxon>
        <taxon>Desulfobulbia</taxon>
        <taxon>Desulfobulbales</taxon>
        <taxon>Desulfobulbaceae</taxon>
        <taxon>Desulfurivibrio</taxon>
    </lineage>
</organism>
<evidence type="ECO:0000313" key="2">
    <source>
        <dbReference type="EMBL" id="HET97196.1"/>
    </source>
</evidence>